<evidence type="ECO:0000313" key="1">
    <source>
        <dbReference type="EMBL" id="MFD1765310.1"/>
    </source>
</evidence>
<dbReference type="EMBL" id="JBHUEL010000002">
    <property type="protein sequence ID" value="MFD1765310.1"/>
    <property type="molecule type" value="Genomic_DNA"/>
</dbReference>
<dbReference type="Proteomes" id="UP001597215">
    <property type="component" value="Unassembled WGS sequence"/>
</dbReference>
<evidence type="ECO:0000313" key="2">
    <source>
        <dbReference type="Proteomes" id="UP001597215"/>
    </source>
</evidence>
<comment type="caution">
    <text evidence="1">The sequence shown here is derived from an EMBL/GenBank/DDBJ whole genome shotgun (WGS) entry which is preliminary data.</text>
</comment>
<name>A0ABW4MAD6_9SPHN</name>
<keyword evidence="2" id="KW-1185">Reference proteome</keyword>
<gene>
    <name evidence="1" type="ORF">ACFSAG_00445</name>
</gene>
<sequence length="184" mass="20610">MIFNLFAAYLVLGGQEPQHSEADFARIAAEVAAKTVSAQPEISSTQPAWADNLEKRREIQQGYRLELTKKFEGSDASIGKSVEFIALVDKEYETAFTNWIACGQKVSRSFAKSNGAAGDVAMAAAVHCRNWRQEVGAWQNFRLKLQGAQNNSNKIDNQMQEAETELIKSNTYLIVKERLDRLHQ</sequence>
<protein>
    <recommendedName>
        <fullName evidence="3">DUF1311 domain-containing protein</fullName>
    </recommendedName>
</protein>
<evidence type="ECO:0008006" key="3">
    <source>
        <dbReference type="Google" id="ProtNLM"/>
    </source>
</evidence>
<proteinExistence type="predicted"/>
<dbReference type="RefSeq" id="WP_381510507.1">
    <property type="nucleotide sequence ID" value="NZ_JBHUEL010000002.1"/>
</dbReference>
<reference evidence="2" key="1">
    <citation type="journal article" date="2019" name="Int. J. Syst. Evol. Microbiol.">
        <title>The Global Catalogue of Microorganisms (GCM) 10K type strain sequencing project: providing services to taxonomists for standard genome sequencing and annotation.</title>
        <authorList>
            <consortium name="The Broad Institute Genomics Platform"/>
            <consortium name="The Broad Institute Genome Sequencing Center for Infectious Disease"/>
            <person name="Wu L."/>
            <person name="Ma J."/>
        </authorList>
    </citation>
    <scope>NUCLEOTIDE SEQUENCE [LARGE SCALE GENOMIC DNA]</scope>
    <source>
        <strain evidence="2">CGMCC 1.12449</strain>
    </source>
</reference>
<organism evidence="1 2">
    <name type="scientific">Sphingorhabdus buctiana</name>
    <dbReference type="NCBI Taxonomy" id="1508805"/>
    <lineage>
        <taxon>Bacteria</taxon>
        <taxon>Pseudomonadati</taxon>
        <taxon>Pseudomonadota</taxon>
        <taxon>Alphaproteobacteria</taxon>
        <taxon>Sphingomonadales</taxon>
        <taxon>Sphingomonadaceae</taxon>
        <taxon>Sphingorhabdus</taxon>
    </lineage>
</organism>
<accession>A0ABW4MAD6</accession>